<evidence type="ECO:0000313" key="3">
    <source>
        <dbReference type="Proteomes" id="UP000008815"/>
    </source>
</evidence>
<dbReference type="STRING" id="395019.BMULJ_01934"/>
<dbReference type="Proteomes" id="UP000008815">
    <property type="component" value="Chromosome 1"/>
</dbReference>
<evidence type="ECO:0000256" key="1">
    <source>
        <dbReference type="SAM" id="MobiDB-lite"/>
    </source>
</evidence>
<dbReference type="KEGG" id="bmj:BMULJ_01934"/>
<evidence type="ECO:0000313" key="2">
    <source>
        <dbReference type="EMBL" id="BAG43851.1"/>
    </source>
</evidence>
<dbReference type="HOGENOM" id="CLU_2272109_0_0_4"/>
<name>A0A0H3KG24_BURM1</name>
<dbReference type="AlphaFoldDB" id="A0A0H3KG24"/>
<gene>
    <name evidence="2" type="ordered locus">BMULJ_01934</name>
</gene>
<protein>
    <submittedName>
        <fullName evidence="2">Uncharacterized protein</fullName>
    </submittedName>
</protein>
<sequence length="102" mass="10609">MPARPAARGRGPARGRCAAYHIATVKPGIRDRALCAARASAILPPCASADGRRRTPKTASTPGNRARAFERTQAPERAATQRSNGFVSAPASGRGQTDAENA</sequence>
<proteinExistence type="predicted"/>
<organism evidence="2 3">
    <name type="scientific">Burkholderia multivorans (strain ATCC 17616 / 249)</name>
    <dbReference type="NCBI Taxonomy" id="395019"/>
    <lineage>
        <taxon>Bacteria</taxon>
        <taxon>Pseudomonadati</taxon>
        <taxon>Pseudomonadota</taxon>
        <taxon>Betaproteobacteria</taxon>
        <taxon>Burkholderiales</taxon>
        <taxon>Burkholderiaceae</taxon>
        <taxon>Burkholderia</taxon>
        <taxon>Burkholderia cepacia complex</taxon>
    </lineage>
</organism>
<feature type="region of interest" description="Disordered" evidence="1">
    <location>
        <begin position="46"/>
        <end position="102"/>
    </location>
</feature>
<accession>A0A0H3KG24</accession>
<keyword evidence="3" id="KW-1185">Reference proteome</keyword>
<reference evidence="2 3" key="1">
    <citation type="submission" date="2007-04" db="EMBL/GenBank/DDBJ databases">
        <title>Complete genome sequence of Burkholderia multivorans ATCC 17616.</title>
        <authorList>
            <person name="Ohtsubo Y."/>
            <person name="Yamashita A."/>
            <person name="Kurokawa K."/>
            <person name="Takami H."/>
            <person name="Yuhara S."/>
            <person name="Nishiyama E."/>
            <person name="Endo R."/>
            <person name="Miyazaki R."/>
            <person name="Ono A."/>
            <person name="Yano K."/>
            <person name="Ito M."/>
            <person name="Sota M."/>
            <person name="Yuji N."/>
            <person name="Hattori M."/>
            <person name="Tsuda M."/>
        </authorList>
    </citation>
    <scope>NUCLEOTIDE SEQUENCE [LARGE SCALE GENOMIC DNA]</scope>
    <source>
        <strain evidence="3">ATCC 17616 / 249</strain>
    </source>
</reference>
<dbReference type="EMBL" id="AP009385">
    <property type="protein sequence ID" value="BAG43851.1"/>
    <property type="molecule type" value="Genomic_DNA"/>
</dbReference>